<feature type="compositionally biased region" description="Polar residues" evidence="2">
    <location>
        <begin position="117"/>
        <end position="159"/>
    </location>
</feature>
<feature type="domain" description="EF-hand" evidence="3">
    <location>
        <begin position="298"/>
        <end position="328"/>
    </location>
</feature>
<sequence length="328" mass="34359">MAASTDVVEKLAQHFFLTPTLVQRAAQLFDAYAQDDTATTEAETRISVKQLQQLLVALGLPLSQQDVIEILQLLGSAASSPLSAPATAGSTAMTAGTSASAAATGLANGSPRPPHALSTTSARKSNNNRHNTTSGTRNQPNKQAASSRHITSAPQTAATTDARVQEGSDPNPLEDPSVTTTSTVALEAAASTTGEDAQEGGSPLPTSAVNLHGMTFPAFLYFLLVYPTLVEHISKHTAVSASTSAFASVDVAELFAQLDSDSDGVCSAQDIRRVAERCATDYDGLLLDDPDLCRLAAMHPVELEEAIREFDLDEDGVVTLADLRQALQ</sequence>
<dbReference type="PROSITE" id="PS00018">
    <property type="entry name" value="EF_HAND_1"/>
    <property type="match status" value="2"/>
</dbReference>
<feature type="region of interest" description="Disordered" evidence="2">
    <location>
        <begin position="103"/>
        <end position="178"/>
    </location>
</feature>
<evidence type="ECO:0000313" key="4">
    <source>
        <dbReference type="EMBL" id="KPI83021.1"/>
    </source>
</evidence>
<keyword evidence="1" id="KW-0106">Calcium</keyword>
<dbReference type="OMA" id="EMHPAEL"/>
<comment type="caution">
    <text evidence="4">The sequence shown here is derived from an EMBL/GenBank/DDBJ whole genome shotgun (WGS) entry which is preliminary data.</text>
</comment>
<dbReference type="GO" id="GO:0005509">
    <property type="term" value="F:calcium ion binding"/>
    <property type="evidence" value="ECO:0007669"/>
    <property type="project" value="InterPro"/>
</dbReference>
<evidence type="ECO:0000259" key="3">
    <source>
        <dbReference type="PROSITE" id="PS50222"/>
    </source>
</evidence>
<protein>
    <recommendedName>
        <fullName evidence="3">EF-hand domain-containing protein</fullName>
    </recommendedName>
</protein>
<dbReference type="InterPro" id="IPR011992">
    <property type="entry name" value="EF-hand-dom_pair"/>
</dbReference>
<evidence type="ECO:0000313" key="5">
    <source>
        <dbReference type="Proteomes" id="UP000038009"/>
    </source>
</evidence>
<gene>
    <name evidence="4" type="ORF">ABL78_7959</name>
</gene>
<evidence type="ECO:0000256" key="2">
    <source>
        <dbReference type="SAM" id="MobiDB-lite"/>
    </source>
</evidence>
<dbReference type="InterPro" id="IPR002048">
    <property type="entry name" value="EF_hand_dom"/>
</dbReference>
<dbReference type="Proteomes" id="UP000038009">
    <property type="component" value="Unassembled WGS sequence"/>
</dbReference>
<accession>A0A0N1HYT7</accession>
<dbReference type="EMBL" id="LJSK01000457">
    <property type="protein sequence ID" value="KPI83021.1"/>
    <property type="molecule type" value="Genomic_DNA"/>
</dbReference>
<proteinExistence type="predicted"/>
<dbReference type="OrthoDB" id="265839at2759"/>
<reference evidence="4 5" key="1">
    <citation type="journal article" date="2015" name="PLoS Pathog.">
        <title>Leptomonas seymouri: Adaptations to the Dixenous Life Cycle Analyzed by Genome Sequencing, Transcriptome Profiling and Co-infection with Leishmania donovani.</title>
        <authorList>
            <person name="Kraeva N."/>
            <person name="Butenko A."/>
            <person name="Hlavacova J."/>
            <person name="Kostygov A."/>
            <person name="Myskova J."/>
            <person name="Grybchuk D."/>
            <person name="Lestinova T."/>
            <person name="Votypka J."/>
            <person name="Volf P."/>
            <person name="Opperdoes F."/>
            <person name="Flegontov P."/>
            <person name="Lukes J."/>
            <person name="Yurchenko V."/>
        </authorList>
    </citation>
    <scope>NUCLEOTIDE SEQUENCE [LARGE SCALE GENOMIC DNA]</scope>
    <source>
        <strain evidence="4 5">ATCC 30220</strain>
    </source>
</reference>
<dbReference type="VEuPathDB" id="TriTrypDB:Lsey_0457_0020"/>
<dbReference type="SUPFAM" id="SSF47473">
    <property type="entry name" value="EF-hand"/>
    <property type="match status" value="1"/>
</dbReference>
<dbReference type="Gene3D" id="1.10.238.10">
    <property type="entry name" value="EF-hand"/>
    <property type="match status" value="1"/>
</dbReference>
<dbReference type="InterPro" id="IPR018247">
    <property type="entry name" value="EF_Hand_1_Ca_BS"/>
</dbReference>
<organism evidence="4 5">
    <name type="scientific">Leptomonas seymouri</name>
    <dbReference type="NCBI Taxonomy" id="5684"/>
    <lineage>
        <taxon>Eukaryota</taxon>
        <taxon>Discoba</taxon>
        <taxon>Euglenozoa</taxon>
        <taxon>Kinetoplastea</taxon>
        <taxon>Metakinetoplastina</taxon>
        <taxon>Trypanosomatida</taxon>
        <taxon>Trypanosomatidae</taxon>
        <taxon>Leishmaniinae</taxon>
        <taxon>Leptomonas</taxon>
    </lineage>
</organism>
<dbReference type="SMART" id="SM00054">
    <property type="entry name" value="EFh"/>
    <property type="match status" value="2"/>
</dbReference>
<name>A0A0N1HYT7_LEPSE</name>
<dbReference type="AlphaFoldDB" id="A0A0N1HYT7"/>
<evidence type="ECO:0000256" key="1">
    <source>
        <dbReference type="ARBA" id="ARBA00022837"/>
    </source>
</evidence>
<dbReference type="PROSITE" id="PS50222">
    <property type="entry name" value="EF_HAND_2"/>
    <property type="match status" value="1"/>
</dbReference>
<keyword evidence="5" id="KW-1185">Reference proteome</keyword>